<feature type="active site" description="Proton acceptor" evidence="7">
    <location>
        <position position="242"/>
    </location>
</feature>
<dbReference type="GO" id="GO:0103118">
    <property type="term" value="F:UDP-3-O-[(3R)-3-hydroxyacyl]-glucosamine N-acyltransferase activity"/>
    <property type="evidence" value="ECO:0007669"/>
    <property type="project" value="UniProtKB-EC"/>
</dbReference>
<keyword evidence="1 7" id="KW-0444">Lipid biosynthesis</keyword>
<dbReference type="InterPro" id="IPR056729">
    <property type="entry name" value="GMPPB_C"/>
</dbReference>
<reference evidence="11" key="1">
    <citation type="journal article" date="2011" name="Stand. Genomic Sci.">
        <title>Non-contiguous finished genome sequence of the opportunistic oral pathogen Prevotella multisaccharivorax type strain (PPPA20).</title>
        <authorList>
            <person name="Pati A."/>
            <person name="Gronow S."/>
            <person name="Lu M."/>
            <person name="Lapidus A."/>
            <person name="Nolan M."/>
            <person name="Lucas S."/>
            <person name="Hammon N."/>
            <person name="Deshpande S."/>
            <person name="Cheng J.F."/>
            <person name="Tapia R."/>
            <person name="Han C."/>
            <person name="Goodwin L."/>
            <person name="Pitluck S."/>
            <person name="Liolios K."/>
            <person name="Pagani I."/>
            <person name="Mavromatis K."/>
            <person name="Mikhailova N."/>
            <person name="Huntemann M."/>
            <person name="Chen A."/>
            <person name="Palaniappan K."/>
            <person name="Land M."/>
            <person name="Hauser L."/>
            <person name="Detter J.C."/>
            <person name="Brambilla E.M."/>
            <person name="Rohde M."/>
            <person name="Goker M."/>
            <person name="Woyke T."/>
            <person name="Bristow J."/>
            <person name="Eisen J.A."/>
            <person name="Markowitz V."/>
            <person name="Hugenholtz P."/>
            <person name="Kyrpides N.C."/>
            <person name="Klenk H.P."/>
            <person name="Ivanova N."/>
        </authorList>
    </citation>
    <scope>NUCLEOTIDE SEQUENCE [LARGE SCALE GENOMIC DNA]</scope>
    <source>
        <strain evidence="11">DSM 17128</strain>
    </source>
</reference>
<evidence type="ECO:0000256" key="4">
    <source>
        <dbReference type="ARBA" id="ARBA00022737"/>
    </source>
</evidence>
<evidence type="ECO:0000313" key="11">
    <source>
        <dbReference type="Proteomes" id="UP000002772"/>
    </source>
</evidence>
<dbReference type="UniPathway" id="UPA00973"/>
<dbReference type="Gene3D" id="2.160.10.10">
    <property type="entry name" value="Hexapeptide repeat proteins"/>
    <property type="match status" value="1"/>
</dbReference>
<dbReference type="OrthoDB" id="9784739at2"/>
<keyword evidence="5 7" id="KW-0443">Lipid metabolism</keyword>
<evidence type="ECO:0000259" key="9">
    <source>
        <dbReference type="Pfam" id="PF25087"/>
    </source>
</evidence>
<dbReference type="Pfam" id="PF14602">
    <property type="entry name" value="Hexapep_2"/>
    <property type="match status" value="2"/>
</dbReference>
<evidence type="ECO:0000256" key="1">
    <source>
        <dbReference type="ARBA" id="ARBA00022516"/>
    </source>
</evidence>
<dbReference type="Proteomes" id="UP000002772">
    <property type="component" value="Unassembled WGS sequence"/>
</dbReference>
<dbReference type="InterPro" id="IPR001451">
    <property type="entry name" value="Hexapep"/>
</dbReference>
<dbReference type="Gene3D" id="3.40.1390.10">
    <property type="entry name" value="MurE/MurF, N-terminal domain"/>
    <property type="match status" value="1"/>
</dbReference>
<dbReference type="GO" id="GO:0016020">
    <property type="term" value="C:membrane"/>
    <property type="evidence" value="ECO:0007669"/>
    <property type="project" value="GOC"/>
</dbReference>
<dbReference type="HOGENOM" id="CLU_049865_0_0_10"/>
<dbReference type="NCBIfam" id="TIGR01853">
    <property type="entry name" value="lipid_A_lpxD"/>
    <property type="match status" value="1"/>
</dbReference>
<gene>
    <name evidence="7" type="primary">lpxD</name>
    <name evidence="10" type="ORF">Premu_1088</name>
</gene>
<dbReference type="GO" id="GO:0009245">
    <property type="term" value="P:lipid A biosynthetic process"/>
    <property type="evidence" value="ECO:0007669"/>
    <property type="project" value="UniProtKB-UniRule"/>
</dbReference>
<keyword evidence="11" id="KW-1185">Reference proteome</keyword>
<dbReference type="Pfam" id="PF25087">
    <property type="entry name" value="GMPPB_C"/>
    <property type="match status" value="1"/>
</dbReference>
<dbReference type="SUPFAM" id="SSF51161">
    <property type="entry name" value="Trimeric LpxA-like enzymes"/>
    <property type="match status" value="1"/>
</dbReference>
<comment type="subunit">
    <text evidence="7">Homotrimer.</text>
</comment>
<keyword evidence="6 7" id="KW-0012">Acyltransferase</keyword>
<dbReference type="STRING" id="688246.Premu_1088"/>
<protein>
    <recommendedName>
        <fullName evidence="7">UDP-3-O-acylglucosamine N-acyltransferase</fullName>
        <ecNumber evidence="7">2.3.1.191</ecNumber>
    </recommendedName>
</protein>
<dbReference type="EMBL" id="GL945017">
    <property type="protein sequence ID" value="EGN56528.1"/>
    <property type="molecule type" value="Genomic_DNA"/>
</dbReference>
<comment type="function">
    <text evidence="7">Catalyzes the N-acylation of UDP-3-O-acylglucosamine using 3-hydroxyacyl-ACP as the acyl donor. Is involved in the biosynthesis of lipid A, a phosphorylated glycolipid that anchors the lipopolysaccharide to the outer membrane of the cell.</text>
</comment>
<evidence type="ECO:0000256" key="3">
    <source>
        <dbReference type="ARBA" id="ARBA00022679"/>
    </source>
</evidence>
<accession>F8N8G1</accession>
<keyword evidence="2 7" id="KW-0441">Lipid A biosynthesis</keyword>
<comment type="catalytic activity">
    <reaction evidence="7">
        <text>a UDP-3-O-[(3R)-3-hydroxyacyl]-alpha-D-glucosamine + a (3R)-hydroxyacyl-[ACP] = a UDP-2-N,3-O-bis[(3R)-3-hydroxyacyl]-alpha-D-glucosamine + holo-[ACP] + H(+)</text>
        <dbReference type="Rhea" id="RHEA:53836"/>
        <dbReference type="Rhea" id="RHEA-COMP:9685"/>
        <dbReference type="Rhea" id="RHEA-COMP:9945"/>
        <dbReference type="ChEBI" id="CHEBI:15378"/>
        <dbReference type="ChEBI" id="CHEBI:64479"/>
        <dbReference type="ChEBI" id="CHEBI:78827"/>
        <dbReference type="ChEBI" id="CHEBI:137740"/>
        <dbReference type="ChEBI" id="CHEBI:137748"/>
        <dbReference type="EC" id="2.3.1.191"/>
    </reaction>
</comment>
<name>F8N8G1_9BACT</name>
<dbReference type="PANTHER" id="PTHR43378:SF2">
    <property type="entry name" value="UDP-3-O-ACYLGLUCOSAMINE N-ACYLTRANSFERASE 1, MITOCHONDRIAL-RELATED"/>
    <property type="match status" value="1"/>
</dbReference>
<keyword evidence="3 7" id="KW-0808">Transferase</keyword>
<evidence type="ECO:0000256" key="7">
    <source>
        <dbReference type="HAMAP-Rule" id="MF_00523"/>
    </source>
</evidence>
<organism evidence="10 11">
    <name type="scientific">Hallella multisaccharivorax DSM 17128</name>
    <dbReference type="NCBI Taxonomy" id="688246"/>
    <lineage>
        <taxon>Bacteria</taxon>
        <taxon>Pseudomonadati</taxon>
        <taxon>Bacteroidota</taxon>
        <taxon>Bacteroidia</taxon>
        <taxon>Bacteroidales</taxon>
        <taxon>Prevotellaceae</taxon>
        <taxon>Hallella</taxon>
    </lineage>
</organism>
<evidence type="ECO:0000256" key="5">
    <source>
        <dbReference type="ARBA" id="ARBA00023098"/>
    </source>
</evidence>
<dbReference type="NCBIfam" id="NF002060">
    <property type="entry name" value="PRK00892.1"/>
    <property type="match status" value="1"/>
</dbReference>
<dbReference type="AlphaFoldDB" id="F8N8G1"/>
<dbReference type="GO" id="GO:0016410">
    <property type="term" value="F:N-acyltransferase activity"/>
    <property type="evidence" value="ECO:0007669"/>
    <property type="project" value="InterPro"/>
</dbReference>
<dbReference type="CDD" id="cd03352">
    <property type="entry name" value="LbH_LpxD"/>
    <property type="match status" value="1"/>
</dbReference>
<dbReference type="InterPro" id="IPR007691">
    <property type="entry name" value="LpxD"/>
</dbReference>
<evidence type="ECO:0000256" key="6">
    <source>
        <dbReference type="ARBA" id="ARBA00023315"/>
    </source>
</evidence>
<dbReference type="HAMAP" id="MF_00523">
    <property type="entry name" value="LpxD"/>
    <property type="match status" value="1"/>
</dbReference>
<dbReference type="InterPro" id="IPR011004">
    <property type="entry name" value="Trimer_LpxA-like_sf"/>
</dbReference>
<evidence type="ECO:0000256" key="2">
    <source>
        <dbReference type="ARBA" id="ARBA00022556"/>
    </source>
</evidence>
<evidence type="ECO:0000313" key="10">
    <source>
        <dbReference type="EMBL" id="EGN56528.1"/>
    </source>
</evidence>
<dbReference type="RefSeq" id="WP_007573688.1">
    <property type="nucleotide sequence ID" value="NZ_BPTS01000001.1"/>
</dbReference>
<dbReference type="eggNOG" id="COG1044">
    <property type="taxonomic scope" value="Bacteria"/>
</dbReference>
<dbReference type="EC" id="2.3.1.191" evidence="7"/>
<feature type="domain" description="UDP-3-O-[3-hydroxymyristoyl] glucosamine N-acyltransferase non-repeat region" evidence="8">
    <location>
        <begin position="22"/>
        <end position="90"/>
    </location>
</feature>
<proteinExistence type="inferred from homology"/>
<feature type="domain" description="Mannose-1-phosphate guanyltransferase C-terminal" evidence="9">
    <location>
        <begin position="104"/>
        <end position="182"/>
    </location>
</feature>
<sequence>MEFSAKQIAQFIQGRVEGDENTTVHTFAKIEEGVPGSISFLANPKYIHYIYDTMSSIVLVDDSLDFEHPVKTTLIRVKNARDCVAKLLQLYAASTPKKKGIDPLAFISPNAKIGTDCYVGAFSYIGDGVEIDNGCQIYPNVTIMENVKMGAGCIIYPHVSIYQGCRIGNSVVLHSGSVIGADGFGFAPNPETNQYDKIPQIGIVTIEDNVEIGANTCVDRSTMGSTIVRKGVKLDNLVQIAHNTDIGENTVMSAQVGVAGSTKVGQWCMFGGQAGVSGHITIGDRVLLGAQSGAPSSLKSNQTLIGTPPVGKMTFFRSHALVNKLPDLYKQLNELQREVAELKKNKE</sequence>
<comment type="pathway">
    <text evidence="7">Bacterial outer membrane biogenesis; LPS lipid A biosynthesis.</text>
</comment>
<keyword evidence="4 7" id="KW-0677">Repeat</keyword>
<dbReference type="Pfam" id="PF04613">
    <property type="entry name" value="LpxD"/>
    <property type="match status" value="1"/>
</dbReference>
<dbReference type="PANTHER" id="PTHR43378">
    <property type="entry name" value="UDP-3-O-ACYLGLUCOSAMINE N-ACYLTRANSFERASE"/>
    <property type="match status" value="1"/>
</dbReference>
<dbReference type="InterPro" id="IPR020573">
    <property type="entry name" value="UDP_GlcNAc_AcTrfase_non-rep"/>
</dbReference>
<evidence type="ECO:0000259" key="8">
    <source>
        <dbReference type="Pfam" id="PF04613"/>
    </source>
</evidence>
<comment type="similarity">
    <text evidence="7">Belongs to the transferase hexapeptide repeat family. LpxD subfamily.</text>
</comment>